<comment type="caution">
    <text evidence="1">The sequence shown here is derived from an EMBL/GenBank/DDBJ whole genome shotgun (WGS) entry which is preliminary data.</text>
</comment>
<dbReference type="Proteomes" id="UP000222310">
    <property type="component" value="Unassembled WGS sequence"/>
</dbReference>
<dbReference type="GeneID" id="57092086"/>
<accession>A0A9Q6ENG0</accession>
<protein>
    <submittedName>
        <fullName evidence="1">Uncharacterized protein</fullName>
    </submittedName>
</protein>
<evidence type="ECO:0000313" key="1">
    <source>
        <dbReference type="EMBL" id="PHK07240.1"/>
    </source>
</evidence>
<evidence type="ECO:0000313" key="2">
    <source>
        <dbReference type="Proteomes" id="UP000222310"/>
    </source>
</evidence>
<dbReference type="AlphaFoldDB" id="A0A9Q6ENG0"/>
<gene>
    <name evidence="1" type="ORF">VF08_01155</name>
</gene>
<dbReference type="RefSeq" id="WP_099065896.1">
    <property type="nucleotide sequence ID" value="NZ_LAHD01000002.1"/>
</dbReference>
<dbReference type="EMBL" id="LAHD01000002">
    <property type="protein sequence ID" value="PHK07240.1"/>
    <property type="molecule type" value="Genomic_DNA"/>
</dbReference>
<name>A0A9Q6ENG0_NOSLI</name>
<organism evidence="1 2">
    <name type="scientific">Nostoc linckia z8</name>
    <dbReference type="NCBI Taxonomy" id="1628746"/>
    <lineage>
        <taxon>Bacteria</taxon>
        <taxon>Bacillati</taxon>
        <taxon>Cyanobacteriota</taxon>
        <taxon>Cyanophyceae</taxon>
        <taxon>Nostocales</taxon>
        <taxon>Nostocaceae</taxon>
        <taxon>Nostoc</taxon>
    </lineage>
</organism>
<reference evidence="1 2" key="1">
    <citation type="submission" date="2015-02" db="EMBL/GenBank/DDBJ databases">
        <title>Nostoc linckia genome annotation.</title>
        <authorList>
            <person name="Zhou Z."/>
        </authorList>
    </citation>
    <scope>NUCLEOTIDE SEQUENCE [LARGE SCALE GENOMIC DNA]</scope>
    <source>
        <strain evidence="2">z8</strain>
    </source>
</reference>
<sequence>MTQGSLDIQALAQFQLNFYIAEQSESASHYEIDSTDDIFGKLYRVWGGEKGINLLGTFYQNLEGLWVSQPCNSDKRDQWYTDSEAINAILTA</sequence>
<proteinExistence type="predicted"/>